<gene>
    <name evidence="2" type="ORF">EXY23_04480</name>
</gene>
<dbReference type="EMBL" id="SKBM01000003">
    <property type="protein sequence ID" value="TCZ65430.1"/>
    <property type="molecule type" value="Genomic_DNA"/>
</dbReference>
<keyword evidence="3" id="KW-1185">Reference proteome</keyword>
<evidence type="ECO:0000313" key="2">
    <source>
        <dbReference type="EMBL" id="TCZ65430.1"/>
    </source>
</evidence>
<organism evidence="2 3">
    <name type="scientific">Roseicella aquatilis</name>
    <dbReference type="NCBI Taxonomy" id="2527868"/>
    <lineage>
        <taxon>Bacteria</taxon>
        <taxon>Pseudomonadati</taxon>
        <taxon>Pseudomonadota</taxon>
        <taxon>Alphaproteobacteria</taxon>
        <taxon>Acetobacterales</taxon>
        <taxon>Roseomonadaceae</taxon>
        <taxon>Roseicella</taxon>
    </lineage>
</organism>
<dbReference type="InterPro" id="IPR023346">
    <property type="entry name" value="Lysozyme-like_dom_sf"/>
</dbReference>
<evidence type="ECO:0000256" key="1">
    <source>
        <dbReference type="SAM" id="SignalP"/>
    </source>
</evidence>
<reference evidence="2 3" key="1">
    <citation type="submission" date="2019-03" db="EMBL/GenBank/DDBJ databases">
        <title>Paracraurococcus aquatilis NE82 genome sequence.</title>
        <authorList>
            <person name="Zhao Y."/>
            <person name="Du Z."/>
        </authorList>
    </citation>
    <scope>NUCLEOTIDE SEQUENCE [LARGE SCALE GENOMIC DNA]</scope>
    <source>
        <strain evidence="2 3">NE82</strain>
    </source>
</reference>
<protein>
    <submittedName>
        <fullName evidence="2">Transglycosylase</fullName>
    </submittedName>
</protein>
<dbReference type="OrthoDB" id="7261425at2"/>
<proteinExistence type="predicted"/>
<dbReference type="Proteomes" id="UP000295023">
    <property type="component" value="Unassembled WGS sequence"/>
</dbReference>
<feature type="signal peptide" evidence="1">
    <location>
        <begin position="1"/>
        <end position="17"/>
    </location>
</feature>
<dbReference type="SUPFAM" id="SSF53955">
    <property type="entry name" value="Lysozyme-like"/>
    <property type="match status" value="1"/>
</dbReference>
<dbReference type="AlphaFoldDB" id="A0A4R4DX58"/>
<comment type="caution">
    <text evidence="2">The sequence shown here is derived from an EMBL/GenBank/DDBJ whole genome shotgun (WGS) entry which is preliminary data.</text>
</comment>
<feature type="chain" id="PRO_5020723244" evidence="1">
    <location>
        <begin position="18"/>
        <end position="205"/>
    </location>
</feature>
<dbReference type="Gene3D" id="1.10.530.10">
    <property type="match status" value="1"/>
</dbReference>
<accession>A0A4R4DX58</accession>
<evidence type="ECO:0000313" key="3">
    <source>
        <dbReference type="Proteomes" id="UP000295023"/>
    </source>
</evidence>
<keyword evidence="1" id="KW-0732">Signal</keyword>
<dbReference type="RefSeq" id="WP_132284977.1">
    <property type="nucleotide sequence ID" value="NZ_SKBM01000003.1"/>
</dbReference>
<name>A0A4R4DX58_9PROT</name>
<sequence>MGLSVLLLGLLTTSVLAQDGTWLPEAGRAATPRADCLAAARRAERIHALPEGLMVAIALSESGLHAHALNLGGRAHFPESVAAARALLGRAPAGASVMAGCVQVNARVHARGSDWPLDPQRATDWAGGLLRRWYAETGTWTEALARWHGGSPAGTRRVICRVRARLDLVAPGSAALADAGCAGVTAERERRGAAGLLSIAQAEPR</sequence>